<evidence type="ECO:0000256" key="1">
    <source>
        <dbReference type="SAM" id="Phobius"/>
    </source>
</evidence>
<gene>
    <name evidence="4" type="ORF">SAMN02927900_03649</name>
</gene>
<keyword evidence="4" id="KW-0808">Transferase</keyword>
<reference evidence="4 5" key="1">
    <citation type="submission" date="2016-10" db="EMBL/GenBank/DDBJ databases">
        <authorList>
            <person name="de Groot N.N."/>
        </authorList>
    </citation>
    <scope>NUCLEOTIDE SEQUENCE [LARGE SCALE GENOMIC DNA]</scope>
    <source>
        <strain evidence="4 5">CGMCC 1.3401</strain>
    </source>
</reference>
<evidence type="ECO:0000259" key="3">
    <source>
        <dbReference type="Pfam" id="PF19040"/>
    </source>
</evidence>
<keyword evidence="4" id="KW-0378">Hydrolase</keyword>
<feature type="transmembrane region" description="Helical" evidence="1">
    <location>
        <begin position="12"/>
        <end position="31"/>
    </location>
</feature>
<dbReference type="RefSeq" id="WP_092586491.1">
    <property type="nucleotide sequence ID" value="NZ_FMTM01000005.1"/>
</dbReference>
<proteinExistence type="predicted"/>
<dbReference type="GO" id="GO:0009103">
    <property type="term" value="P:lipopolysaccharide biosynthetic process"/>
    <property type="evidence" value="ECO:0007669"/>
    <property type="project" value="TreeGrafter"/>
</dbReference>
<dbReference type="InterPro" id="IPR050879">
    <property type="entry name" value="Acyltransferase_3"/>
</dbReference>
<keyword evidence="1" id="KW-0472">Membrane</keyword>
<dbReference type="Proteomes" id="UP000199542">
    <property type="component" value="Unassembled WGS sequence"/>
</dbReference>
<accession>A0A1G4SEV5</accession>
<dbReference type="InterPro" id="IPR043968">
    <property type="entry name" value="SGNH"/>
</dbReference>
<feature type="domain" description="Acyltransferase 3" evidence="2">
    <location>
        <begin position="12"/>
        <end position="331"/>
    </location>
</feature>
<evidence type="ECO:0000313" key="5">
    <source>
        <dbReference type="Proteomes" id="UP000199542"/>
    </source>
</evidence>
<name>A0A1G4SEV5_9HYPH</name>
<feature type="transmembrane region" description="Helical" evidence="1">
    <location>
        <begin position="226"/>
        <end position="244"/>
    </location>
</feature>
<feature type="transmembrane region" description="Helical" evidence="1">
    <location>
        <begin position="79"/>
        <end position="99"/>
    </location>
</feature>
<feature type="transmembrane region" description="Helical" evidence="1">
    <location>
        <begin position="37"/>
        <end position="58"/>
    </location>
</feature>
<feature type="transmembrane region" description="Helical" evidence="1">
    <location>
        <begin position="346"/>
        <end position="370"/>
    </location>
</feature>
<dbReference type="Pfam" id="PF19040">
    <property type="entry name" value="SGNH"/>
    <property type="match status" value="1"/>
</dbReference>
<protein>
    <submittedName>
        <fullName evidence="4">Peptidoglycan/LPS O-acetylase OafA/YrhL, contains acyltransferase and SGNH-hydrolase domains</fullName>
    </submittedName>
</protein>
<keyword evidence="1" id="KW-1133">Transmembrane helix</keyword>
<dbReference type="InterPro" id="IPR002656">
    <property type="entry name" value="Acyl_transf_3_dom"/>
</dbReference>
<dbReference type="AlphaFoldDB" id="A0A1G4SEV5"/>
<dbReference type="PANTHER" id="PTHR23028">
    <property type="entry name" value="ACETYLTRANSFERASE"/>
    <property type="match status" value="1"/>
</dbReference>
<feature type="domain" description="SGNH" evidence="3">
    <location>
        <begin position="415"/>
        <end position="657"/>
    </location>
</feature>
<keyword evidence="4" id="KW-0012">Acyltransferase</keyword>
<feature type="transmembrane region" description="Helical" evidence="1">
    <location>
        <begin position="194"/>
        <end position="214"/>
    </location>
</feature>
<evidence type="ECO:0000313" key="4">
    <source>
        <dbReference type="EMBL" id="SCW66859.1"/>
    </source>
</evidence>
<sequence>MILSQSRPSYRAELDGLRAVAVIPVVLYHIGLAWLPGGFVGVDVFFVLSGYFMARIISSEIAAGSFNIWQFYSRRIRRILPALTAVLAASTIAAWFLFMPQEFEYFAKSLIGAATFTANILFQKESGYFDLAAHTKPLLHTWSLSVEEQFYIFFPLTLLLARKSRAVTLAVLIAAFFLSFAASCWAAFNATSQGFYLLPFRVWELLLGSLVALVPAPKLTQRSESLMAGVGLLGIVAAFFAYNVDTPFPGYYALLPCLSAAAVIFSRAEGSWSYALLKAPPMMFIGKISYSVYLWHWPIIVFTRYLNLGMEAWLEGAMVFACALALGYLSWRFIEQPFRQGGGMSIVTPLVSGGAAVAASVAVASTIIAYHGMPWRLSGDALQLYAATYDQSPFSQPRCFADTNGNGLSVAAIEEGRLCVVGDPSTTAPPSFVVWGDSHSAAMAPAIDLAARKAGIRGVLVGRGGCPPLPNAAFSSQKNVERCVDHNKAALSFIETQKIPYVFLVAYWPKYVHRSELPNQGIFFDPNIAPPVEDWSGPVRNSLEETITRLDAAGTKSVLVLDVPEMGVPVPEALARAVTTSRSEDIAPSRDYTDQRQSLARMVLNDVAKRKNAYLVDPLPKLCDATRCHAIINDTVMYKDADHLSASGARILAPIFDGVINVIAHSVPAQAVGGKPGSSEAIKPPFDVAF</sequence>
<dbReference type="Pfam" id="PF01757">
    <property type="entry name" value="Acyl_transf_3"/>
    <property type="match status" value="1"/>
</dbReference>
<organism evidence="4 5">
    <name type="scientific">Rhizobium mongolense subsp. loessense</name>
    <dbReference type="NCBI Taxonomy" id="158890"/>
    <lineage>
        <taxon>Bacteria</taxon>
        <taxon>Pseudomonadati</taxon>
        <taxon>Pseudomonadota</taxon>
        <taxon>Alphaproteobacteria</taxon>
        <taxon>Hyphomicrobiales</taxon>
        <taxon>Rhizobiaceae</taxon>
        <taxon>Rhizobium/Agrobacterium group</taxon>
        <taxon>Rhizobium</taxon>
    </lineage>
</organism>
<feature type="transmembrane region" description="Helical" evidence="1">
    <location>
        <begin position="166"/>
        <end position="188"/>
    </location>
</feature>
<dbReference type="GO" id="GO:0016020">
    <property type="term" value="C:membrane"/>
    <property type="evidence" value="ECO:0007669"/>
    <property type="project" value="TreeGrafter"/>
</dbReference>
<dbReference type="EMBL" id="FMTM01000005">
    <property type="protein sequence ID" value="SCW66859.1"/>
    <property type="molecule type" value="Genomic_DNA"/>
</dbReference>
<keyword evidence="1" id="KW-0812">Transmembrane</keyword>
<dbReference type="GO" id="GO:0016747">
    <property type="term" value="F:acyltransferase activity, transferring groups other than amino-acyl groups"/>
    <property type="evidence" value="ECO:0007669"/>
    <property type="project" value="InterPro"/>
</dbReference>
<dbReference type="GO" id="GO:0016787">
    <property type="term" value="F:hydrolase activity"/>
    <property type="evidence" value="ECO:0007669"/>
    <property type="project" value="UniProtKB-KW"/>
</dbReference>
<evidence type="ECO:0000259" key="2">
    <source>
        <dbReference type="Pfam" id="PF01757"/>
    </source>
</evidence>
<dbReference type="PANTHER" id="PTHR23028:SF53">
    <property type="entry name" value="ACYL_TRANSF_3 DOMAIN-CONTAINING PROTEIN"/>
    <property type="match status" value="1"/>
</dbReference>
<feature type="transmembrane region" description="Helical" evidence="1">
    <location>
        <begin position="250"/>
        <end position="268"/>
    </location>
</feature>
<feature type="transmembrane region" description="Helical" evidence="1">
    <location>
        <begin position="312"/>
        <end position="334"/>
    </location>
</feature>